<proteinExistence type="predicted"/>
<dbReference type="Pfam" id="PF12875">
    <property type="entry name" value="DUF3826"/>
    <property type="match status" value="1"/>
</dbReference>
<feature type="chain" id="PRO_5046265813" evidence="1">
    <location>
        <begin position="25"/>
        <end position="239"/>
    </location>
</feature>
<evidence type="ECO:0000313" key="3">
    <source>
        <dbReference type="Proteomes" id="UP000618931"/>
    </source>
</evidence>
<keyword evidence="1" id="KW-0732">Signal</keyword>
<evidence type="ECO:0000256" key="1">
    <source>
        <dbReference type="SAM" id="SignalP"/>
    </source>
</evidence>
<evidence type="ECO:0000313" key="2">
    <source>
        <dbReference type="EMBL" id="MBF9221654.1"/>
    </source>
</evidence>
<gene>
    <name evidence="2" type="ORF">I2H31_11110</name>
</gene>
<reference evidence="2 3" key="1">
    <citation type="submission" date="2020-11" db="EMBL/GenBank/DDBJ databases">
        <authorList>
            <person name="Kim M.K."/>
        </authorList>
    </citation>
    <scope>NUCLEOTIDE SEQUENCE [LARGE SCALE GENOMIC DNA]</scope>
    <source>
        <strain evidence="2 3">BT662</strain>
    </source>
</reference>
<keyword evidence="3" id="KW-1185">Reference proteome</keyword>
<comment type="caution">
    <text evidence="2">The sequence shown here is derived from an EMBL/GenBank/DDBJ whole genome shotgun (WGS) entry which is preliminary data.</text>
</comment>
<organism evidence="2 3">
    <name type="scientific">Hymenobacter ruricola</name>
    <dbReference type="NCBI Taxonomy" id="2791023"/>
    <lineage>
        <taxon>Bacteria</taxon>
        <taxon>Pseudomonadati</taxon>
        <taxon>Bacteroidota</taxon>
        <taxon>Cytophagia</taxon>
        <taxon>Cytophagales</taxon>
        <taxon>Hymenobacteraceae</taxon>
        <taxon>Hymenobacter</taxon>
    </lineage>
</organism>
<sequence>MKKRVITAALAAGLGLLAAPAAPAQTAQSPATSADARAKITREADQKAAAWVAALQLKDARKEAAVLEVIAAHLQAIGEYHDAHPYTETPAGINPATGKALSTLDRQLIAVSAMPNAIHDNLLAGLRQHLTPAQVEAVLDQYTIGKVAFTLNGYKAIVPNLTATEEAVILANLKQAREQAVDFKTMKEISAVFEIYKTKNEDYLNTHGRNWRELFKAYVDAANARKAAGKAPTPAAPPK</sequence>
<dbReference type="Proteomes" id="UP000618931">
    <property type="component" value="Unassembled WGS sequence"/>
</dbReference>
<dbReference type="InterPro" id="IPR024284">
    <property type="entry name" value="DUF3826"/>
</dbReference>
<name>A0ABS0I517_9BACT</name>
<dbReference type="RefSeq" id="WP_196293103.1">
    <property type="nucleotide sequence ID" value="NZ_JADQDM010000004.1"/>
</dbReference>
<accession>A0ABS0I517</accession>
<dbReference type="EMBL" id="JADQDM010000004">
    <property type="protein sequence ID" value="MBF9221654.1"/>
    <property type="molecule type" value="Genomic_DNA"/>
</dbReference>
<feature type="signal peptide" evidence="1">
    <location>
        <begin position="1"/>
        <end position="24"/>
    </location>
</feature>
<protein>
    <submittedName>
        <fullName evidence="2">DUF3826 domain-containing protein</fullName>
    </submittedName>
</protein>